<dbReference type="PANTHER" id="PTHR30295:SF0">
    <property type="entry name" value="BACTERIOFERRITIN"/>
    <property type="match status" value="1"/>
</dbReference>
<dbReference type="EMBL" id="VFSU01000032">
    <property type="protein sequence ID" value="TPE59107.1"/>
    <property type="molecule type" value="Genomic_DNA"/>
</dbReference>
<evidence type="ECO:0000256" key="9">
    <source>
        <dbReference type="SAM" id="Coils"/>
    </source>
</evidence>
<comment type="catalytic activity">
    <reaction evidence="7">
        <text>4 Fe(2+) + O2 + 4 H(+) = 4 Fe(3+) + 2 H2O</text>
        <dbReference type="Rhea" id="RHEA:11148"/>
        <dbReference type="ChEBI" id="CHEBI:15377"/>
        <dbReference type="ChEBI" id="CHEBI:15378"/>
        <dbReference type="ChEBI" id="CHEBI:15379"/>
        <dbReference type="ChEBI" id="CHEBI:29033"/>
        <dbReference type="ChEBI" id="CHEBI:29034"/>
        <dbReference type="EC" id="1.16.3.1"/>
    </reaction>
</comment>
<evidence type="ECO:0000259" key="10">
    <source>
        <dbReference type="PROSITE" id="PS50905"/>
    </source>
</evidence>
<evidence type="ECO:0000256" key="4">
    <source>
        <dbReference type="ARBA" id="ARBA00022617"/>
    </source>
</evidence>
<dbReference type="Proteomes" id="UP000319897">
    <property type="component" value="Unassembled WGS sequence"/>
</dbReference>
<evidence type="ECO:0000313" key="12">
    <source>
        <dbReference type="Proteomes" id="UP000319897"/>
    </source>
</evidence>
<reference evidence="11 12" key="1">
    <citation type="submission" date="2019-06" db="EMBL/GenBank/DDBJ databases">
        <authorList>
            <person name="Lee I."/>
            <person name="Jang G.I."/>
            <person name="Hwang C.Y."/>
        </authorList>
    </citation>
    <scope>NUCLEOTIDE SEQUENCE [LARGE SCALE GENOMIC DNA]</scope>
    <source>
        <strain evidence="11 12">PAMC 28131</strain>
    </source>
</reference>
<evidence type="ECO:0000313" key="11">
    <source>
        <dbReference type="EMBL" id="TPE59107.1"/>
    </source>
</evidence>
<evidence type="ECO:0000256" key="3">
    <source>
        <dbReference type="ARBA" id="ARBA00022434"/>
    </source>
</evidence>
<name>A0A501XFJ7_9SPHN</name>
<evidence type="ECO:0000256" key="2">
    <source>
        <dbReference type="ARBA" id="ARBA00008093"/>
    </source>
</evidence>
<proteinExistence type="inferred from homology"/>
<feature type="coiled-coil region" evidence="9">
    <location>
        <begin position="117"/>
        <end position="144"/>
    </location>
</feature>
<dbReference type="EC" id="1.16.3.1" evidence="7"/>
<gene>
    <name evidence="11" type="primary">bfr</name>
    <name evidence="11" type="ORF">FJQ54_15055</name>
</gene>
<dbReference type="GO" id="GO:0020037">
    <property type="term" value="F:heme binding"/>
    <property type="evidence" value="ECO:0007669"/>
    <property type="project" value="TreeGrafter"/>
</dbReference>
<evidence type="ECO:0000256" key="8">
    <source>
        <dbReference type="PIRSR" id="PIRSR002560-1"/>
    </source>
</evidence>
<comment type="function">
    <text evidence="7">Iron-storage protein, whose ferroxidase center binds Fe(2+), oxidizes it using dioxygen to Fe(3+), and participates in the subsequent Fe(3+) oxide mineral core formation within the central cavity of the BFR protein shell.</text>
</comment>
<evidence type="ECO:0000256" key="6">
    <source>
        <dbReference type="ARBA" id="ARBA00023004"/>
    </source>
</evidence>
<dbReference type="GO" id="GO:0008199">
    <property type="term" value="F:ferric iron binding"/>
    <property type="evidence" value="ECO:0007669"/>
    <property type="project" value="InterPro"/>
</dbReference>
<dbReference type="Gene3D" id="1.20.1260.10">
    <property type="match status" value="1"/>
</dbReference>
<dbReference type="GO" id="GO:0140315">
    <property type="term" value="F:iron ion sequestering activity"/>
    <property type="evidence" value="ECO:0007669"/>
    <property type="project" value="UniProtKB-ARBA"/>
</dbReference>
<feature type="binding site" evidence="8">
    <location>
        <position position="50"/>
    </location>
    <ligand>
        <name>Fe cation</name>
        <dbReference type="ChEBI" id="CHEBI:24875"/>
        <label>3</label>
    </ligand>
</feature>
<evidence type="ECO:0000256" key="5">
    <source>
        <dbReference type="ARBA" id="ARBA00022723"/>
    </source>
</evidence>
<keyword evidence="3 7" id="KW-0409">Iron storage</keyword>
<feature type="domain" description="Ferritin-like diiron" evidence="10">
    <location>
        <begin position="1"/>
        <end position="145"/>
    </location>
</feature>
<dbReference type="InterPro" id="IPR008331">
    <property type="entry name" value="Ferritin_DPS_dom"/>
</dbReference>
<feature type="binding site" evidence="8">
    <location>
        <position position="51"/>
    </location>
    <ligand>
        <name>Fe cation</name>
        <dbReference type="ChEBI" id="CHEBI:24875"/>
        <label>2</label>
    </ligand>
</feature>
<keyword evidence="6 7" id="KW-0408">Iron</keyword>
<sequence length="159" mass="18522">MKGDKKAIDYLNAVLKGELTAINQYFMHYRMLENWGVLKLAKYEYHESIDEMKHADKLMERILFLDGLPNLQTLNRLRIGENVPEILAADLELEYEALTLLKEAIPYCESIRDFGTRELLTEILEAEEEHIDFIEKQQQMIKDQGLQNYIQLQSEAAGS</sequence>
<evidence type="ECO:0000256" key="7">
    <source>
        <dbReference type="PIRNR" id="PIRNR002560"/>
    </source>
</evidence>
<dbReference type="InterPro" id="IPR012347">
    <property type="entry name" value="Ferritin-like"/>
</dbReference>
<dbReference type="PRINTS" id="PR00601">
    <property type="entry name" value="BACFERRITIN"/>
</dbReference>
<feature type="binding site" evidence="8">
    <location>
        <position position="130"/>
    </location>
    <ligand>
        <name>Fe cation</name>
        <dbReference type="ChEBI" id="CHEBI:24875"/>
        <label>2</label>
    </ligand>
</feature>
<dbReference type="GO" id="GO:0005829">
    <property type="term" value="C:cytosol"/>
    <property type="evidence" value="ECO:0007669"/>
    <property type="project" value="TreeGrafter"/>
</dbReference>
<dbReference type="InterPro" id="IPR009040">
    <property type="entry name" value="Ferritin-like_diiron"/>
</dbReference>
<keyword evidence="12" id="KW-1185">Reference proteome</keyword>
<dbReference type="GO" id="GO:0004322">
    <property type="term" value="F:ferroxidase activity"/>
    <property type="evidence" value="ECO:0007669"/>
    <property type="project" value="UniProtKB-EC"/>
</dbReference>
<keyword evidence="5 7" id="KW-0479">Metal-binding</keyword>
<keyword evidence="4" id="KW-0349">Heme</keyword>
<keyword evidence="9" id="KW-0175">Coiled coil</keyword>
<dbReference type="Pfam" id="PF00210">
    <property type="entry name" value="Ferritin"/>
    <property type="match status" value="1"/>
</dbReference>
<feature type="binding site" evidence="8">
    <location>
        <position position="127"/>
    </location>
    <ligand>
        <name>Fe cation</name>
        <dbReference type="ChEBI" id="CHEBI:24875"/>
        <label>2</label>
    </ligand>
</feature>
<feature type="binding site" evidence="8">
    <location>
        <position position="46"/>
    </location>
    <ligand>
        <name>Fe cation</name>
        <dbReference type="ChEBI" id="CHEBI:24875"/>
        <label>3</label>
    </ligand>
</feature>
<dbReference type="CDD" id="cd00907">
    <property type="entry name" value="Bacterioferritin"/>
    <property type="match status" value="1"/>
</dbReference>
<evidence type="ECO:0000256" key="1">
    <source>
        <dbReference type="ARBA" id="ARBA00001970"/>
    </source>
</evidence>
<protein>
    <recommendedName>
        <fullName evidence="7">Bacterioferritin</fullName>
        <ecNumber evidence="7">1.16.3.1</ecNumber>
    </recommendedName>
</protein>
<dbReference type="PANTHER" id="PTHR30295">
    <property type="entry name" value="BACTERIOFERRITIN"/>
    <property type="match status" value="1"/>
</dbReference>
<feature type="binding site" description="axial binding residue" evidence="8">
    <location>
        <position position="52"/>
    </location>
    <ligand>
        <name>heme b</name>
        <dbReference type="ChEBI" id="CHEBI:60344"/>
        <note>ligand shared between dimeric partners</note>
    </ligand>
    <ligandPart>
        <name>Fe</name>
        <dbReference type="ChEBI" id="CHEBI:18248"/>
    </ligandPart>
</feature>
<dbReference type="PIRSF" id="PIRSF002560">
    <property type="entry name" value="Bacterioferritin"/>
    <property type="match status" value="1"/>
</dbReference>
<dbReference type="AlphaFoldDB" id="A0A501XFJ7"/>
<dbReference type="FunFam" id="1.20.1260.10:FF:000005">
    <property type="entry name" value="Bacterioferritin"/>
    <property type="match status" value="1"/>
</dbReference>
<dbReference type="SUPFAM" id="SSF47240">
    <property type="entry name" value="Ferritin-like"/>
    <property type="match status" value="1"/>
</dbReference>
<dbReference type="OrthoDB" id="9800505at2"/>
<feature type="binding site" evidence="8">
    <location>
        <position position="54"/>
    </location>
    <ligand>
        <name>Fe cation</name>
        <dbReference type="ChEBI" id="CHEBI:24875"/>
        <label>1</label>
    </ligand>
</feature>
<dbReference type="GO" id="GO:0006879">
    <property type="term" value="P:intracellular iron ion homeostasis"/>
    <property type="evidence" value="ECO:0007669"/>
    <property type="project" value="UniProtKB-KW"/>
</dbReference>
<accession>A0A501XFJ7</accession>
<dbReference type="NCBIfam" id="TIGR00754">
    <property type="entry name" value="bfr"/>
    <property type="match status" value="1"/>
</dbReference>
<feature type="binding site" evidence="8">
    <location>
        <position position="51"/>
    </location>
    <ligand>
        <name>Fe cation</name>
        <dbReference type="ChEBI" id="CHEBI:24875"/>
        <label>1</label>
    </ligand>
</feature>
<dbReference type="InterPro" id="IPR009078">
    <property type="entry name" value="Ferritin-like_SF"/>
</dbReference>
<dbReference type="PROSITE" id="PS50905">
    <property type="entry name" value="FERRITIN_LIKE"/>
    <property type="match status" value="1"/>
</dbReference>
<organism evidence="11 12">
    <name type="scientific">Sandaracinobacter neustonicus</name>
    <dbReference type="NCBI Taxonomy" id="1715348"/>
    <lineage>
        <taxon>Bacteria</taxon>
        <taxon>Pseudomonadati</taxon>
        <taxon>Pseudomonadota</taxon>
        <taxon>Alphaproteobacteria</taxon>
        <taxon>Sphingomonadales</taxon>
        <taxon>Sphingosinicellaceae</taxon>
        <taxon>Sandaracinobacter</taxon>
    </lineage>
</organism>
<comment type="cofactor">
    <cofactor evidence="1">
        <name>heme b</name>
        <dbReference type="ChEBI" id="CHEBI:60344"/>
    </cofactor>
</comment>
<dbReference type="GO" id="GO:0006826">
    <property type="term" value="P:iron ion transport"/>
    <property type="evidence" value="ECO:0007669"/>
    <property type="project" value="InterPro"/>
</dbReference>
<dbReference type="RefSeq" id="WP_140929242.1">
    <property type="nucleotide sequence ID" value="NZ_VFSU01000032.1"/>
</dbReference>
<feature type="binding site" evidence="8">
    <location>
        <position position="18"/>
    </location>
    <ligand>
        <name>Fe cation</name>
        <dbReference type="ChEBI" id="CHEBI:24875"/>
        <label>1</label>
    </ligand>
</feature>
<feature type="binding site" evidence="8">
    <location>
        <position position="127"/>
    </location>
    <ligand>
        <name>Fe cation</name>
        <dbReference type="ChEBI" id="CHEBI:24875"/>
        <label>1</label>
    </ligand>
</feature>
<dbReference type="InterPro" id="IPR002024">
    <property type="entry name" value="Bacterioferritin"/>
</dbReference>
<comment type="caution">
    <text evidence="11">The sequence shown here is derived from an EMBL/GenBank/DDBJ whole genome shotgun (WGS) entry which is preliminary data.</text>
</comment>
<comment type="similarity">
    <text evidence="2 7">Belongs to the bacterioferritin family.</text>
</comment>
<feature type="binding site" evidence="8">
    <location>
        <position position="94"/>
    </location>
    <ligand>
        <name>Fe cation</name>
        <dbReference type="ChEBI" id="CHEBI:24875"/>
        <label>2</label>
    </ligand>
</feature>